<evidence type="ECO:0000256" key="2">
    <source>
        <dbReference type="ARBA" id="ARBA00022630"/>
    </source>
</evidence>
<evidence type="ECO:0000256" key="1">
    <source>
        <dbReference type="ARBA" id="ARBA00007801"/>
    </source>
</evidence>
<reference evidence="7 8" key="1">
    <citation type="journal article" date="2011" name="Genome Biol.">
        <title>Genome sequence of the insect pathogenic fungus Cordyceps militaris, a valued traditional Chinese medicine.</title>
        <authorList>
            <person name="Zheng P."/>
            <person name="Xia Y."/>
            <person name="Xiao G."/>
            <person name="Xiong C."/>
            <person name="Hu X."/>
            <person name="Zhang S."/>
            <person name="Zheng H."/>
            <person name="Huang Y."/>
            <person name="Zhou Y."/>
            <person name="Wang S."/>
            <person name="Zhao G.P."/>
            <person name="Liu X."/>
            <person name="St Leger R.J."/>
            <person name="Wang C."/>
        </authorList>
    </citation>
    <scope>NUCLEOTIDE SEQUENCE [LARGE SCALE GENOMIC DNA]</scope>
    <source>
        <strain evidence="7 8">CM01</strain>
    </source>
</reference>
<protein>
    <submittedName>
        <fullName evidence="7">FAD monooxygenase</fullName>
    </submittedName>
</protein>
<evidence type="ECO:0000259" key="6">
    <source>
        <dbReference type="Pfam" id="PF07976"/>
    </source>
</evidence>
<evidence type="ECO:0000313" key="8">
    <source>
        <dbReference type="Proteomes" id="UP000001610"/>
    </source>
</evidence>
<comment type="similarity">
    <text evidence="1">Belongs to the PheA/TfdB FAD monooxygenase family.</text>
</comment>
<dbReference type="PANTHER" id="PTHR43004:SF20">
    <property type="entry name" value="2-MONOOXYGENASE, PUTATIVE (AFU_ORTHOLOGUE AFUA_1G13660)-RELATED"/>
    <property type="match status" value="1"/>
</dbReference>
<dbReference type="Proteomes" id="UP000001610">
    <property type="component" value="Unassembled WGS sequence"/>
</dbReference>
<dbReference type="GO" id="GO:0071949">
    <property type="term" value="F:FAD binding"/>
    <property type="evidence" value="ECO:0007669"/>
    <property type="project" value="InterPro"/>
</dbReference>
<dbReference type="InterPro" id="IPR036188">
    <property type="entry name" value="FAD/NAD-bd_sf"/>
</dbReference>
<gene>
    <name evidence="7" type="ORF">CCM_09091</name>
</gene>
<keyword evidence="8" id="KW-1185">Reference proteome</keyword>
<dbReference type="eggNOG" id="KOG3855">
    <property type="taxonomic scope" value="Eukaryota"/>
</dbReference>
<dbReference type="RefSeq" id="XP_006674288.1">
    <property type="nucleotide sequence ID" value="XM_006674225.1"/>
</dbReference>
<dbReference type="AlphaFoldDB" id="G3JT47"/>
<dbReference type="OrthoDB" id="1716816at2759"/>
<evidence type="ECO:0000259" key="5">
    <source>
        <dbReference type="Pfam" id="PF01494"/>
    </source>
</evidence>
<sequence>MTFIKESHVDVLIIGAGPAGLMMAAWMAKCGINSRIIDKRNTKVFNGQADGLQCRTLEIMDSLGFGHRAWRESNHMLEVCMWNPDEAGILRRSDRMADTTPGLSRFQQAVLHQGRIERFFLDAIEECSDIRVERGVLPTSLTIDEVAVEDQAAYPVAVELRHLTEEEATPKQSASARNGECIRDGLFRSNLARDDTDDLLAAGKLNEKANTEEIVHAKYVLGADGAHSWTRQQIGLTLEGESTDYIWGVLDIVPITDFPDIRMRCAIHSANSGSVMIIPRENKLVRVYVQLTTTAKVGDEAGSRADRSKINPDAIIAEAQKIMAPYKISYRTLDWWTAYQIGQRVGTQFSVHDRVFLAGDAVHTHSPKAGQGMNVSMQDTFNLGWKIASVVKGLASRSILKTYQSERRKVAQDLIAFDHKFSRLFSGRPSLGDTDTEGVKMADFKDAFTKGNLFVSGTNVDYGASTIVAKVGDGSVEGDGTDIVAGGDKNRPTSNQDLAPGLPIGMRIPSVKVLRQADARPWHLQELLPSNGRWRVLVFPGNVQDKEQAAQLASVASNFDASDSFVARFTPTGGPVDTVFDILLVHKAPRTVVTIFDFPSVFRRFSETEGYDYDKIYVDDVSYHEGHGNLYKRFGISEKGCIVIVRPDQHVSYVGPLGEPAAVTQFFSNFMVPQIE</sequence>
<dbReference type="InterPro" id="IPR002938">
    <property type="entry name" value="FAD-bd"/>
</dbReference>
<dbReference type="SUPFAM" id="SSF52833">
    <property type="entry name" value="Thioredoxin-like"/>
    <property type="match status" value="1"/>
</dbReference>
<keyword evidence="7" id="KW-0503">Monooxygenase</keyword>
<keyword evidence="4" id="KW-0560">Oxidoreductase</keyword>
<dbReference type="OMA" id="DYWKVFV"/>
<dbReference type="SUPFAM" id="SSF54373">
    <property type="entry name" value="FAD-linked reductases, C-terminal domain"/>
    <property type="match status" value="1"/>
</dbReference>
<dbReference type="InterPro" id="IPR050641">
    <property type="entry name" value="RIFMO-like"/>
</dbReference>
<dbReference type="GeneID" id="18171094"/>
<keyword evidence="2" id="KW-0285">Flavoprotein</keyword>
<dbReference type="VEuPathDB" id="FungiDB:CCM_09091"/>
<dbReference type="HOGENOM" id="CLU_009665_9_2_1"/>
<dbReference type="PANTHER" id="PTHR43004">
    <property type="entry name" value="TRK SYSTEM POTASSIUM UPTAKE PROTEIN"/>
    <property type="match status" value="1"/>
</dbReference>
<keyword evidence="3" id="KW-0274">FAD</keyword>
<evidence type="ECO:0000256" key="3">
    <source>
        <dbReference type="ARBA" id="ARBA00022827"/>
    </source>
</evidence>
<proteinExistence type="inferred from homology"/>
<dbReference type="Gene3D" id="3.50.50.60">
    <property type="entry name" value="FAD/NAD(P)-binding domain"/>
    <property type="match status" value="1"/>
</dbReference>
<dbReference type="CDD" id="cd02979">
    <property type="entry name" value="PHOX_C"/>
    <property type="match status" value="1"/>
</dbReference>
<feature type="domain" description="Phenol hydroxylase-like C-terminal dimerisation" evidence="6">
    <location>
        <begin position="460"/>
        <end position="674"/>
    </location>
</feature>
<feature type="domain" description="FAD-binding" evidence="5">
    <location>
        <begin position="202"/>
        <end position="417"/>
    </location>
</feature>
<dbReference type="GO" id="GO:0016709">
    <property type="term" value="F:oxidoreductase activity, acting on paired donors, with incorporation or reduction of molecular oxygen, NAD(P)H as one donor, and incorporation of one atom of oxygen"/>
    <property type="evidence" value="ECO:0007669"/>
    <property type="project" value="UniProtKB-ARBA"/>
</dbReference>
<dbReference type="EMBL" id="JH126405">
    <property type="protein sequence ID" value="EGX89043.1"/>
    <property type="molecule type" value="Genomic_DNA"/>
</dbReference>
<dbReference type="STRING" id="983644.G3JT47"/>
<dbReference type="InterPro" id="IPR038220">
    <property type="entry name" value="PHOX_C_sf"/>
</dbReference>
<name>G3JT47_CORMM</name>
<feature type="domain" description="FAD-binding" evidence="5">
    <location>
        <begin position="9"/>
        <end position="149"/>
    </location>
</feature>
<dbReference type="Pfam" id="PF01494">
    <property type="entry name" value="FAD_binding_3"/>
    <property type="match status" value="2"/>
</dbReference>
<dbReference type="InParanoid" id="G3JT47"/>
<accession>G3JT47</accession>
<evidence type="ECO:0000313" key="7">
    <source>
        <dbReference type="EMBL" id="EGX89043.1"/>
    </source>
</evidence>
<organism evidence="7 8">
    <name type="scientific">Cordyceps militaris (strain CM01)</name>
    <name type="common">Caterpillar fungus</name>
    <dbReference type="NCBI Taxonomy" id="983644"/>
    <lineage>
        <taxon>Eukaryota</taxon>
        <taxon>Fungi</taxon>
        <taxon>Dikarya</taxon>
        <taxon>Ascomycota</taxon>
        <taxon>Pezizomycotina</taxon>
        <taxon>Sordariomycetes</taxon>
        <taxon>Hypocreomycetidae</taxon>
        <taxon>Hypocreales</taxon>
        <taxon>Cordycipitaceae</taxon>
        <taxon>Cordyceps</taxon>
    </lineage>
</organism>
<dbReference type="KEGG" id="cmt:CCM_09091"/>
<dbReference type="Gene3D" id="3.40.30.20">
    <property type="match status" value="1"/>
</dbReference>
<dbReference type="Gene3D" id="3.30.9.10">
    <property type="entry name" value="D-Amino Acid Oxidase, subunit A, domain 2"/>
    <property type="match status" value="1"/>
</dbReference>
<dbReference type="Pfam" id="PF07976">
    <property type="entry name" value="Phe_hydrox_dim"/>
    <property type="match status" value="1"/>
</dbReference>
<dbReference type="InterPro" id="IPR036249">
    <property type="entry name" value="Thioredoxin-like_sf"/>
</dbReference>
<evidence type="ECO:0000256" key="4">
    <source>
        <dbReference type="ARBA" id="ARBA00023002"/>
    </source>
</evidence>
<dbReference type="PRINTS" id="PR00420">
    <property type="entry name" value="RNGMNOXGNASE"/>
</dbReference>
<dbReference type="InterPro" id="IPR012941">
    <property type="entry name" value="Phe_hydrox_C_dim_dom"/>
</dbReference>
<dbReference type="SUPFAM" id="SSF51905">
    <property type="entry name" value="FAD/NAD(P)-binding domain"/>
    <property type="match status" value="1"/>
</dbReference>